<evidence type="ECO:0000313" key="2">
    <source>
        <dbReference type="EMBL" id="KAA8999488.1"/>
    </source>
</evidence>
<protein>
    <submittedName>
        <fullName evidence="2">Flp family type IVb pilin</fullName>
    </submittedName>
</protein>
<keyword evidence="1" id="KW-0812">Transmembrane</keyword>
<dbReference type="InterPro" id="IPR007047">
    <property type="entry name" value="Flp_Fap"/>
</dbReference>
<comment type="caution">
    <text evidence="2">The sequence shown here is derived from an EMBL/GenBank/DDBJ whole genome shotgun (WGS) entry which is preliminary data.</text>
</comment>
<gene>
    <name evidence="2" type="ORF">FJU30_14030</name>
</gene>
<sequence>MRKLFKSLQKDERGVSALEYAILAGVIVVVVVTGVTGFKDQISSLFTNAGSSISKAVEASK</sequence>
<keyword evidence="1" id="KW-1133">Transmembrane helix</keyword>
<accession>A0A5J5FZ40</accession>
<evidence type="ECO:0000256" key="1">
    <source>
        <dbReference type="SAM" id="Phobius"/>
    </source>
</evidence>
<organism evidence="2 3">
    <name type="scientific">Affinibrenneria salicis</name>
    <dbReference type="NCBI Taxonomy" id="2590031"/>
    <lineage>
        <taxon>Bacteria</taxon>
        <taxon>Pseudomonadati</taxon>
        <taxon>Pseudomonadota</taxon>
        <taxon>Gammaproteobacteria</taxon>
        <taxon>Enterobacterales</taxon>
        <taxon>Pectobacteriaceae</taxon>
        <taxon>Affinibrenneria</taxon>
    </lineage>
</organism>
<dbReference type="Pfam" id="PF04964">
    <property type="entry name" value="Flp_Fap"/>
    <property type="match status" value="1"/>
</dbReference>
<keyword evidence="3" id="KW-1185">Reference proteome</keyword>
<evidence type="ECO:0000313" key="3">
    <source>
        <dbReference type="Proteomes" id="UP000335415"/>
    </source>
</evidence>
<keyword evidence="1" id="KW-0472">Membrane</keyword>
<name>A0A5J5FZ40_9GAMM</name>
<feature type="transmembrane region" description="Helical" evidence="1">
    <location>
        <begin position="20"/>
        <end position="38"/>
    </location>
</feature>
<dbReference type="Proteomes" id="UP000335415">
    <property type="component" value="Unassembled WGS sequence"/>
</dbReference>
<proteinExistence type="predicted"/>
<reference evidence="2 3" key="1">
    <citation type="submission" date="2019-09" db="EMBL/GenBank/DDBJ databases">
        <authorList>
            <person name="Li Y."/>
        </authorList>
    </citation>
    <scope>NUCLEOTIDE SEQUENCE [LARGE SCALE GENOMIC DNA]</scope>
    <source>
        <strain evidence="2 3">L3-3HA</strain>
    </source>
</reference>
<dbReference type="EMBL" id="VYKJ01000006">
    <property type="protein sequence ID" value="KAA8999488.1"/>
    <property type="molecule type" value="Genomic_DNA"/>
</dbReference>
<dbReference type="AlphaFoldDB" id="A0A5J5FZ40"/>